<evidence type="ECO:0000256" key="2">
    <source>
        <dbReference type="SAM" id="MobiDB-lite"/>
    </source>
</evidence>
<dbReference type="Gene3D" id="3.40.50.300">
    <property type="entry name" value="P-loop containing nucleotide triphosphate hydrolases"/>
    <property type="match status" value="1"/>
</dbReference>
<dbReference type="InterPro" id="IPR027417">
    <property type="entry name" value="P-loop_NTPase"/>
</dbReference>
<dbReference type="OrthoDB" id="9780677at2"/>
<dbReference type="InterPro" id="IPR008978">
    <property type="entry name" value="HSP20-like_chaperone"/>
</dbReference>
<sequence>MSGAPRTLLVTGPGGDGVSTVAAATALASARSGRLTLLLSREPADRLGALLGVPADAFAGGGPVEVAPGLWAARIVSGPPFRAAVMAAQREARTALAALGSATLEEDELTELPGAEQLATLAALRAAHADERWARVVVDLPPAVDAVRLLALPGQSRRYLRRLLPRERRAARALRPLLAQLANVPLPAEALLDAAVGWDASLAEVEGVLADPALAVRLVFEPTARSVALLGAAHAGLALHGIGVEEVLANRLVQGRSPDRLVRALAARQDALISGFAEAVGRAEAPRRVPHMGPDPDAATLAGLLPAPADREIPGPQPVLEDRLAEDGRLVWRLPLPGAVKHDLDLVRRGDELVVTTGPFRRVLPLPSAPRRCVVDGAAFAHGELAVRFAPDPERWPRGAEGGSEDVPAGAPAAPDAPAETASETGTGTERGEETAG</sequence>
<dbReference type="GO" id="GO:0016887">
    <property type="term" value="F:ATP hydrolysis activity"/>
    <property type="evidence" value="ECO:0007669"/>
    <property type="project" value="InterPro"/>
</dbReference>
<name>A0A5C4V5L3_9ACTN</name>
<proteinExistence type="inferred from homology"/>
<evidence type="ECO:0000259" key="3">
    <source>
        <dbReference type="Pfam" id="PF02374"/>
    </source>
</evidence>
<gene>
    <name evidence="5" type="ORF">FH715_10245</name>
</gene>
<dbReference type="InterPro" id="IPR040612">
    <property type="entry name" value="ArsA_HSP20-like"/>
</dbReference>
<dbReference type="AlphaFoldDB" id="A0A5C4V5L3"/>
<dbReference type="PANTHER" id="PTHR10803:SF3">
    <property type="entry name" value="ATPASE GET3"/>
    <property type="match status" value="1"/>
</dbReference>
<feature type="domain" description="ArsA/GET3 Anion-transporting ATPase-like" evidence="3">
    <location>
        <begin position="6"/>
        <end position="259"/>
    </location>
</feature>
<feature type="compositionally biased region" description="Low complexity" evidence="2">
    <location>
        <begin position="408"/>
        <end position="428"/>
    </location>
</feature>
<organism evidence="5 6">
    <name type="scientific">Streptomyces sedi</name>
    <dbReference type="NCBI Taxonomy" id="555059"/>
    <lineage>
        <taxon>Bacteria</taxon>
        <taxon>Bacillati</taxon>
        <taxon>Actinomycetota</taxon>
        <taxon>Actinomycetes</taxon>
        <taxon>Kitasatosporales</taxon>
        <taxon>Streptomycetaceae</taxon>
        <taxon>Streptomyces</taxon>
    </lineage>
</organism>
<accession>A0A5C4V5L3</accession>
<dbReference type="GO" id="GO:0005524">
    <property type="term" value="F:ATP binding"/>
    <property type="evidence" value="ECO:0007669"/>
    <property type="project" value="InterPro"/>
</dbReference>
<protein>
    <submittedName>
        <fullName evidence="5">ArsA family ATPase</fullName>
    </submittedName>
</protein>
<feature type="domain" description="ArsA HSP20-like" evidence="4">
    <location>
        <begin position="327"/>
        <end position="389"/>
    </location>
</feature>
<comment type="similarity">
    <text evidence="1">Belongs to the arsA ATPase family.</text>
</comment>
<reference evidence="5 6" key="1">
    <citation type="submission" date="2019-06" db="EMBL/GenBank/DDBJ databases">
        <title>Draft genome of Streptomyces sedi sp. JCM16909.</title>
        <authorList>
            <person name="Klykleung N."/>
            <person name="Tanasupawat S."/>
            <person name="Kudo T."/>
            <person name="Yuki M."/>
            <person name="Ohkuma M."/>
        </authorList>
    </citation>
    <scope>NUCLEOTIDE SEQUENCE [LARGE SCALE GENOMIC DNA]</scope>
    <source>
        <strain evidence="5 6">JCM 16909</strain>
    </source>
</reference>
<keyword evidence="6" id="KW-1185">Reference proteome</keyword>
<evidence type="ECO:0000313" key="6">
    <source>
        <dbReference type="Proteomes" id="UP000311713"/>
    </source>
</evidence>
<dbReference type="InterPro" id="IPR025723">
    <property type="entry name" value="ArsA/GET3_ATPase-like"/>
</dbReference>
<dbReference type="InterPro" id="IPR016300">
    <property type="entry name" value="ATPase_ArsA/GET3"/>
</dbReference>
<evidence type="ECO:0000313" key="5">
    <source>
        <dbReference type="EMBL" id="TNM31063.1"/>
    </source>
</evidence>
<evidence type="ECO:0000256" key="1">
    <source>
        <dbReference type="ARBA" id="ARBA00011040"/>
    </source>
</evidence>
<feature type="region of interest" description="Disordered" evidence="2">
    <location>
        <begin position="392"/>
        <end position="437"/>
    </location>
</feature>
<dbReference type="RefSeq" id="WP_139643383.1">
    <property type="nucleotide sequence ID" value="NZ_BAAAZS010000029.1"/>
</dbReference>
<dbReference type="Pfam" id="PF02374">
    <property type="entry name" value="ArsA_ATPase"/>
    <property type="match status" value="1"/>
</dbReference>
<dbReference type="PANTHER" id="PTHR10803">
    <property type="entry name" value="ARSENICAL PUMP-DRIVING ATPASE ARSENITE-TRANSLOCATING ATPASE"/>
    <property type="match status" value="1"/>
</dbReference>
<dbReference type="SUPFAM" id="SSF52540">
    <property type="entry name" value="P-loop containing nucleoside triphosphate hydrolases"/>
    <property type="match status" value="1"/>
</dbReference>
<dbReference type="Proteomes" id="UP000311713">
    <property type="component" value="Unassembled WGS sequence"/>
</dbReference>
<dbReference type="Gene3D" id="2.60.40.790">
    <property type="match status" value="1"/>
</dbReference>
<comment type="caution">
    <text evidence="5">The sequence shown here is derived from an EMBL/GenBank/DDBJ whole genome shotgun (WGS) entry which is preliminary data.</text>
</comment>
<dbReference type="EMBL" id="VDGT01000006">
    <property type="protein sequence ID" value="TNM31063.1"/>
    <property type="molecule type" value="Genomic_DNA"/>
</dbReference>
<evidence type="ECO:0000259" key="4">
    <source>
        <dbReference type="Pfam" id="PF17886"/>
    </source>
</evidence>
<dbReference type="Pfam" id="PF17886">
    <property type="entry name" value="ArsA_HSP20"/>
    <property type="match status" value="1"/>
</dbReference>